<dbReference type="GO" id="GO:0044209">
    <property type="term" value="P:AMP salvage"/>
    <property type="evidence" value="ECO:0007669"/>
    <property type="project" value="UniProtKB-UniRule"/>
</dbReference>
<comment type="subunit">
    <text evidence="5 7">Monomer.</text>
</comment>
<organism evidence="8 9">
    <name type="scientific">Candidatus Amesbacteria bacterium GW2011_GWA1_47_20</name>
    <dbReference type="NCBI Taxonomy" id="1618354"/>
    <lineage>
        <taxon>Bacteria</taxon>
        <taxon>Candidatus Amesiibacteriota</taxon>
    </lineage>
</organism>
<feature type="region of interest" description="NMP" evidence="5">
    <location>
        <begin position="30"/>
        <end position="59"/>
    </location>
</feature>
<evidence type="ECO:0000256" key="2">
    <source>
        <dbReference type="ARBA" id="ARBA00022727"/>
    </source>
</evidence>
<comment type="caution">
    <text evidence="5">Lacks conserved residue(s) required for the propagation of feature annotation.</text>
</comment>
<feature type="binding site" evidence="5">
    <location>
        <position position="139"/>
    </location>
    <ligand>
        <name>AMP</name>
        <dbReference type="ChEBI" id="CHEBI:456215"/>
    </ligand>
</feature>
<evidence type="ECO:0000256" key="3">
    <source>
        <dbReference type="ARBA" id="ARBA00022741"/>
    </source>
</evidence>
<comment type="subcellular location">
    <subcellularLocation>
        <location evidence="5 7">Cytoplasm</location>
    </subcellularLocation>
</comment>
<feature type="binding site" evidence="5">
    <location>
        <begin position="84"/>
        <end position="87"/>
    </location>
    <ligand>
        <name>AMP</name>
        <dbReference type="ChEBI" id="CHEBI:456215"/>
    </ligand>
</feature>
<gene>
    <name evidence="5" type="primary">adk</name>
    <name evidence="8" type="ORF">UX92_C0006G0021</name>
</gene>
<keyword evidence="3 5" id="KW-0547">Nucleotide-binding</keyword>
<name>A0A0G1SKF6_9BACT</name>
<reference evidence="8 9" key="1">
    <citation type="journal article" date="2015" name="Nature">
        <title>rRNA introns, odd ribosomes, and small enigmatic genomes across a large radiation of phyla.</title>
        <authorList>
            <person name="Brown C.T."/>
            <person name="Hug L.A."/>
            <person name="Thomas B.C."/>
            <person name="Sharon I."/>
            <person name="Castelle C.J."/>
            <person name="Singh A."/>
            <person name="Wilkins M.J."/>
            <person name="Williams K.H."/>
            <person name="Banfield J.F."/>
        </authorList>
    </citation>
    <scope>NUCLEOTIDE SEQUENCE [LARGE SCALE GENOMIC DNA]</scope>
</reference>
<comment type="similarity">
    <text evidence="5 6">Belongs to the adenylate kinase family.</text>
</comment>
<dbReference type="UniPathway" id="UPA00588">
    <property type="reaction ID" value="UER00649"/>
</dbReference>
<dbReference type="CDD" id="cd01428">
    <property type="entry name" value="ADK"/>
    <property type="match status" value="1"/>
</dbReference>
<feature type="binding site" evidence="5">
    <location>
        <begin position="10"/>
        <end position="15"/>
    </location>
    <ligand>
        <name>ATP</name>
        <dbReference type="ChEBI" id="CHEBI:30616"/>
    </ligand>
</feature>
<dbReference type="HAMAP" id="MF_00235">
    <property type="entry name" value="Adenylate_kinase_Adk"/>
    <property type="match status" value="1"/>
</dbReference>
<feature type="binding site" evidence="5">
    <location>
        <position position="91"/>
    </location>
    <ligand>
        <name>AMP</name>
        <dbReference type="ChEBI" id="CHEBI:456215"/>
    </ligand>
</feature>
<keyword evidence="4 5" id="KW-0418">Kinase</keyword>
<dbReference type="AlphaFoldDB" id="A0A0G1SKF6"/>
<evidence type="ECO:0000313" key="8">
    <source>
        <dbReference type="EMBL" id="KKU69974.1"/>
    </source>
</evidence>
<dbReference type="PANTHER" id="PTHR23359">
    <property type="entry name" value="NUCLEOTIDE KINASE"/>
    <property type="match status" value="1"/>
</dbReference>
<evidence type="ECO:0000256" key="7">
    <source>
        <dbReference type="RuleBase" id="RU003331"/>
    </source>
</evidence>
<dbReference type="PATRIC" id="fig|1618354.3.peg.241"/>
<dbReference type="PRINTS" id="PR00094">
    <property type="entry name" value="ADENYLTKNASE"/>
</dbReference>
<dbReference type="EMBL" id="LCOA01000006">
    <property type="protein sequence ID" value="KKU69974.1"/>
    <property type="molecule type" value="Genomic_DNA"/>
</dbReference>
<evidence type="ECO:0000313" key="9">
    <source>
        <dbReference type="Proteomes" id="UP000034565"/>
    </source>
</evidence>
<dbReference type="InterPro" id="IPR027417">
    <property type="entry name" value="P-loop_NTPase"/>
</dbReference>
<dbReference type="InterPro" id="IPR033690">
    <property type="entry name" value="Adenylat_kinase_CS"/>
</dbReference>
<feature type="binding site" evidence="5">
    <location>
        <position position="167"/>
    </location>
    <ligand>
        <name>ATP</name>
        <dbReference type="ChEBI" id="CHEBI:30616"/>
    </ligand>
</feature>
<dbReference type="SUPFAM" id="SSF52540">
    <property type="entry name" value="P-loop containing nucleoside triphosphate hydrolases"/>
    <property type="match status" value="1"/>
</dbReference>
<evidence type="ECO:0000256" key="6">
    <source>
        <dbReference type="RuleBase" id="RU003330"/>
    </source>
</evidence>
<keyword evidence="5 7" id="KW-0067">ATP-binding</keyword>
<feature type="binding site" evidence="5">
    <location>
        <position position="128"/>
    </location>
    <ligand>
        <name>AMP</name>
        <dbReference type="ChEBI" id="CHEBI:456215"/>
    </ligand>
</feature>
<feature type="binding site" evidence="5">
    <location>
        <begin position="57"/>
        <end position="59"/>
    </location>
    <ligand>
        <name>AMP</name>
        <dbReference type="ChEBI" id="CHEBI:456215"/>
    </ligand>
</feature>
<accession>A0A0G1SKF6</accession>
<protein>
    <recommendedName>
        <fullName evidence="5 7">Adenylate kinase</fullName>
        <shortName evidence="5">AK</shortName>
        <ecNumber evidence="5 7">2.7.4.3</ecNumber>
    </recommendedName>
    <alternativeName>
        <fullName evidence="5">ATP-AMP transphosphorylase</fullName>
    </alternativeName>
    <alternativeName>
        <fullName evidence="5">ATP:AMP phosphotransferase</fullName>
    </alternativeName>
    <alternativeName>
        <fullName evidence="5">Adenylate monophosphate kinase</fullName>
    </alternativeName>
</protein>
<dbReference type="GO" id="GO:0005524">
    <property type="term" value="F:ATP binding"/>
    <property type="evidence" value="ECO:0007669"/>
    <property type="project" value="UniProtKB-UniRule"/>
</dbReference>
<keyword evidence="2 5" id="KW-0545">Nucleotide biosynthesis</keyword>
<dbReference type="PROSITE" id="PS00113">
    <property type="entry name" value="ADENYLATE_KINASE"/>
    <property type="match status" value="1"/>
</dbReference>
<feature type="binding site" evidence="5">
    <location>
        <position position="126"/>
    </location>
    <ligand>
        <name>ATP</name>
        <dbReference type="ChEBI" id="CHEBI:30616"/>
    </ligand>
</feature>
<keyword evidence="1 5" id="KW-0808">Transferase</keyword>
<evidence type="ECO:0000256" key="5">
    <source>
        <dbReference type="HAMAP-Rule" id="MF_00235"/>
    </source>
</evidence>
<dbReference type="Pfam" id="PF00406">
    <property type="entry name" value="ADK"/>
    <property type="match status" value="1"/>
</dbReference>
<dbReference type="InterPro" id="IPR000850">
    <property type="entry name" value="Adenylat/UMP-CMP_kin"/>
</dbReference>
<keyword evidence="5" id="KW-0963">Cytoplasm</keyword>
<comment type="caution">
    <text evidence="8">The sequence shown here is derived from an EMBL/GenBank/DDBJ whole genome shotgun (WGS) entry which is preliminary data.</text>
</comment>
<comment type="pathway">
    <text evidence="5">Purine metabolism; AMP biosynthesis via salvage pathway; AMP from ADP: step 1/1.</text>
</comment>
<dbReference type="Proteomes" id="UP000034565">
    <property type="component" value="Unassembled WGS sequence"/>
</dbReference>
<dbReference type="EC" id="2.7.4.3" evidence="5 7"/>
<dbReference type="GO" id="GO:0004017">
    <property type="term" value="F:AMP kinase activity"/>
    <property type="evidence" value="ECO:0007669"/>
    <property type="project" value="UniProtKB-UniRule"/>
</dbReference>
<sequence length="182" mass="20604">MNIIILGPQGSGKGTQAALLVEKFGLQHFEAGKILRSIADSDNKYAAAVKTAINSGNLVPDELVRLIAWDFITKHKNGGVIFDGYPRSVAQYEHLQDMLMKFGQRIDRVIDLEISKEETIKRLTKRGREDDTPEAIKKRLELFWQQTNPVIERAKQEGVLLEIDGERPIEVIHQDINDQINT</sequence>
<dbReference type="Gene3D" id="3.40.50.300">
    <property type="entry name" value="P-loop containing nucleotide triphosphate hydrolases"/>
    <property type="match status" value="1"/>
</dbReference>
<feature type="binding site" evidence="5">
    <location>
        <position position="36"/>
    </location>
    <ligand>
        <name>AMP</name>
        <dbReference type="ChEBI" id="CHEBI:456215"/>
    </ligand>
</feature>
<comment type="domain">
    <text evidence="5">Consists of three domains, a large central CORE domain and two small peripheral domains, NMPbind and LID, which undergo movements during catalysis. The LID domain closes over the site of phosphoryl transfer upon ATP binding. Assembling and dissambling the active center during each catalytic cycle provides an effective means to prevent ATP hydrolysis.</text>
</comment>
<evidence type="ECO:0000256" key="4">
    <source>
        <dbReference type="ARBA" id="ARBA00022777"/>
    </source>
</evidence>
<comment type="function">
    <text evidence="5">Catalyzes the reversible transfer of the terminal phosphate group between ATP and AMP. Plays an important role in cellular energy homeostasis and in adenine nucleotide metabolism.</text>
</comment>
<comment type="catalytic activity">
    <reaction evidence="5 7">
        <text>AMP + ATP = 2 ADP</text>
        <dbReference type="Rhea" id="RHEA:12973"/>
        <dbReference type="ChEBI" id="CHEBI:30616"/>
        <dbReference type="ChEBI" id="CHEBI:456215"/>
        <dbReference type="ChEBI" id="CHEBI:456216"/>
        <dbReference type="EC" id="2.7.4.3"/>
    </reaction>
</comment>
<proteinExistence type="inferred from homology"/>
<evidence type="ECO:0000256" key="1">
    <source>
        <dbReference type="ARBA" id="ARBA00022679"/>
    </source>
</evidence>
<dbReference type="GO" id="GO:0005737">
    <property type="term" value="C:cytoplasm"/>
    <property type="evidence" value="ECO:0007669"/>
    <property type="project" value="UniProtKB-SubCell"/>
</dbReference>